<organism evidence="2 3">
    <name type="scientific">Portunus trituberculatus</name>
    <name type="common">Swimming crab</name>
    <name type="synonym">Neptunus trituberculatus</name>
    <dbReference type="NCBI Taxonomy" id="210409"/>
    <lineage>
        <taxon>Eukaryota</taxon>
        <taxon>Metazoa</taxon>
        <taxon>Ecdysozoa</taxon>
        <taxon>Arthropoda</taxon>
        <taxon>Crustacea</taxon>
        <taxon>Multicrustacea</taxon>
        <taxon>Malacostraca</taxon>
        <taxon>Eumalacostraca</taxon>
        <taxon>Eucarida</taxon>
        <taxon>Decapoda</taxon>
        <taxon>Pleocyemata</taxon>
        <taxon>Brachyura</taxon>
        <taxon>Eubrachyura</taxon>
        <taxon>Portunoidea</taxon>
        <taxon>Portunidae</taxon>
        <taxon>Portuninae</taxon>
        <taxon>Portunus</taxon>
    </lineage>
</organism>
<dbReference type="Proteomes" id="UP000324222">
    <property type="component" value="Unassembled WGS sequence"/>
</dbReference>
<evidence type="ECO:0000313" key="3">
    <source>
        <dbReference type="Proteomes" id="UP000324222"/>
    </source>
</evidence>
<reference evidence="2 3" key="1">
    <citation type="submission" date="2019-05" db="EMBL/GenBank/DDBJ databases">
        <title>Another draft genome of Portunus trituberculatus and its Hox gene families provides insights of decapod evolution.</title>
        <authorList>
            <person name="Jeong J.-H."/>
            <person name="Song I."/>
            <person name="Kim S."/>
            <person name="Choi T."/>
            <person name="Kim D."/>
            <person name="Ryu S."/>
            <person name="Kim W."/>
        </authorList>
    </citation>
    <scope>NUCLEOTIDE SEQUENCE [LARGE SCALE GENOMIC DNA]</scope>
    <source>
        <tissue evidence="2">Muscle</tissue>
    </source>
</reference>
<comment type="caution">
    <text evidence="2">The sequence shown here is derived from an EMBL/GenBank/DDBJ whole genome shotgun (WGS) entry which is preliminary data.</text>
</comment>
<accession>A0A5B7DLY0</accession>
<dbReference type="AlphaFoldDB" id="A0A5B7DLY0"/>
<keyword evidence="3" id="KW-1185">Reference proteome</keyword>
<feature type="region of interest" description="Disordered" evidence="1">
    <location>
        <begin position="197"/>
        <end position="225"/>
    </location>
</feature>
<evidence type="ECO:0000256" key="1">
    <source>
        <dbReference type="SAM" id="MobiDB-lite"/>
    </source>
</evidence>
<proteinExistence type="predicted"/>
<name>A0A5B7DLY0_PORTR</name>
<evidence type="ECO:0000313" key="2">
    <source>
        <dbReference type="EMBL" id="MPC22520.1"/>
    </source>
</evidence>
<gene>
    <name evidence="2" type="ORF">E2C01_015537</name>
</gene>
<protein>
    <submittedName>
        <fullName evidence="2">Uncharacterized protein</fullName>
    </submittedName>
</protein>
<sequence>MTVPYLAHSNDPIHCILDHVSIVLKIDMIQHVGRRKQHSSRVCHILANSFTEEQAVSKLHDVGLVHGRHLLTPVLDCIIKGKLGDAAALVPSHDLEALHNASHTLMFQGRVLTLRLFSYNHHVHILVPHIEAGQGFDVDNIGVQVKLISESMGTPALLNTSNTTWQSSGPTPSPGIRVAVVRPSGLLTGTPCKNMGLRTQEGEDSDHSHTYNSNTHHGRGERSGTVYIPRLHIPHQRPQLRRERD</sequence>
<dbReference type="EMBL" id="VSRR010001096">
    <property type="protein sequence ID" value="MPC22520.1"/>
    <property type="molecule type" value="Genomic_DNA"/>
</dbReference>